<evidence type="ECO:0000313" key="11">
    <source>
        <dbReference type="Proteomes" id="UP000673691"/>
    </source>
</evidence>
<evidence type="ECO:0000256" key="9">
    <source>
        <dbReference type="RuleBase" id="RU003814"/>
    </source>
</evidence>
<protein>
    <recommendedName>
        <fullName evidence="6">Translation initiation factor eIF2B subunit beta</fullName>
    </recommendedName>
    <alternativeName>
        <fullName evidence="7">eIF2B GDP-GTP exchange factor subunit beta</fullName>
    </alternativeName>
</protein>
<dbReference type="GO" id="GO:0005829">
    <property type="term" value="C:cytosol"/>
    <property type="evidence" value="ECO:0007669"/>
    <property type="project" value="UniProtKB-SubCell"/>
</dbReference>
<dbReference type="Proteomes" id="UP000673691">
    <property type="component" value="Unassembled WGS sequence"/>
</dbReference>
<dbReference type="InterPro" id="IPR042529">
    <property type="entry name" value="IF_2B-like_C"/>
</dbReference>
<dbReference type="GO" id="GO:0005851">
    <property type="term" value="C:eukaryotic translation initiation factor 2B complex"/>
    <property type="evidence" value="ECO:0007669"/>
    <property type="project" value="TreeGrafter"/>
</dbReference>
<gene>
    <name evidence="10" type="ORF">BJ554DRAFT_231</name>
</gene>
<evidence type="ECO:0000256" key="7">
    <source>
        <dbReference type="ARBA" id="ARBA00044228"/>
    </source>
</evidence>
<keyword evidence="3" id="KW-0963">Cytoplasm</keyword>
<dbReference type="PANTHER" id="PTHR45859:SF1">
    <property type="entry name" value="TRANSLATION INITIATION FACTOR EIF-2B SUBUNIT BETA"/>
    <property type="match status" value="1"/>
</dbReference>
<dbReference type="AlphaFoldDB" id="A0A8H8DI10"/>
<keyword evidence="11" id="KW-1185">Reference proteome</keyword>
<keyword evidence="4" id="KW-0396">Initiation factor</keyword>
<proteinExistence type="inferred from homology"/>
<dbReference type="GO" id="GO:0003743">
    <property type="term" value="F:translation initiation factor activity"/>
    <property type="evidence" value="ECO:0007669"/>
    <property type="project" value="UniProtKB-KW"/>
</dbReference>
<evidence type="ECO:0000256" key="3">
    <source>
        <dbReference type="ARBA" id="ARBA00022490"/>
    </source>
</evidence>
<evidence type="ECO:0000256" key="4">
    <source>
        <dbReference type="ARBA" id="ARBA00022540"/>
    </source>
</evidence>
<evidence type="ECO:0000256" key="1">
    <source>
        <dbReference type="ARBA" id="ARBA00004514"/>
    </source>
</evidence>
<dbReference type="InterPro" id="IPR000649">
    <property type="entry name" value="IF-2B-related"/>
</dbReference>
<evidence type="ECO:0000256" key="6">
    <source>
        <dbReference type="ARBA" id="ARBA00044122"/>
    </source>
</evidence>
<dbReference type="PANTHER" id="PTHR45859">
    <property type="entry name" value="TRANSLATION INITIATION FACTOR EIF-2B SUBUNIT BETA"/>
    <property type="match status" value="1"/>
</dbReference>
<sequence length="104" mass="11013">MSRVNKVILGCHAVLANGGVMAVTGTAMIAAAARAHSTPVVVCTGLYKLSPVYSYDQGQQHNSLVAPDAVMSFTEGNLIDKVDIINPLCDYVPPEHVSLFITNL</sequence>
<dbReference type="InterPro" id="IPR051855">
    <property type="entry name" value="eIF2B_beta_subunit"/>
</dbReference>
<reference evidence="10 11" key="1">
    <citation type="journal article" name="Sci. Rep.">
        <title>Genome-scale phylogenetic analyses confirm Olpidium as the closest living zoosporic fungus to the non-flagellated, terrestrial fungi.</title>
        <authorList>
            <person name="Chang Y."/>
            <person name="Rochon D."/>
            <person name="Sekimoto S."/>
            <person name="Wang Y."/>
            <person name="Chovatia M."/>
            <person name="Sandor L."/>
            <person name="Salamov A."/>
            <person name="Grigoriev I.V."/>
            <person name="Stajich J.E."/>
            <person name="Spatafora J.W."/>
        </authorList>
    </citation>
    <scope>NUCLEOTIDE SEQUENCE [LARGE SCALE GENOMIC DNA]</scope>
    <source>
        <strain evidence="10">S191</strain>
    </source>
</reference>
<evidence type="ECO:0000256" key="5">
    <source>
        <dbReference type="ARBA" id="ARBA00022917"/>
    </source>
</evidence>
<dbReference type="OrthoDB" id="269919at2759"/>
<comment type="similarity">
    <text evidence="2 9">Belongs to the eIF-2B alpha/beta/delta subunits family.</text>
</comment>
<evidence type="ECO:0000256" key="2">
    <source>
        <dbReference type="ARBA" id="ARBA00007251"/>
    </source>
</evidence>
<comment type="caution">
    <text evidence="10">The sequence shown here is derived from an EMBL/GenBank/DDBJ whole genome shotgun (WGS) entry which is preliminary data.</text>
</comment>
<comment type="subunit">
    <text evidence="8">Component of the translation initiation factor 2B (eIF2B) complex which is a heterodecamer of two sets of five different subunits: alpha, beta, gamma, delta and epsilon. Subunits alpha, beta and delta comprise a regulatory subcomplex and subunits epsilon and gamma comprise a catalytic subcomplex. Within the complex, the hexameric regulatory complex resides at the center, with the two heterodimeric catalytic subcomplexes bound on opposite sides.</text>
</comment>
<comment type="subcellular location">
    <subcellularLocation>
        <location evidence="1">Cytoplasm</location>
        <location evidence="1">Cytosol</location>
    </subcellularLocation>
</comment>
<dbReference type="GO" id="GO:0005085">
    <property type="term" value="F:guanyl-nucleotide exchange factor activity"/>
    <property type="evidence" value="ECO:0007669"/>
    <property type="project" value="TreeGrafter"/>
</dbReference>
<dbReference type="SUPFAM" id="SSF100950">
    <property type="entry name" value="NagB/RpiA/CoA transferase-like"/>
    <property type="match status" value="1"/>
</dbReference>
<evidence type="ECO:0000313" key="10">
    <source>
        <dbReference type="EMBL" id="KAG5459369.1"/>
    </source>
</evidence>
<organism evidence="10 11">
    <name type="scientific">Olpidium bornovanus</name>
    <dbReference type="NCBI Taxonomy" id="278681"/>
    <lineage>
        <taxon>Eukaryota</taxon>
        <taxon>Fungi</taxon>
        <taxon>Fungi incertae sedis</taxon>
        <taxon>Olpidiomycota</taxon>
        <taxon>Olpidiomycotina</taxon>
        <taxon>Olpidiomycetes</taxon>
        <taxon>Olpidiales</taxon>
        <taxon>Olpidiaceae</taxon>
        <taxon>Olpidium</taxon>
    </lineage>
</organism>
<name>A0A8H8DI10_9FUNG</name>
<dbReference type="Pfam" id="PF01008">
    <property type="entry name" value="IF-2B"/>
    <property type="match status" value="1"/>
</dbReference>
<accession>A0A8H8DI10</accession>
<dbReference type="InterPro" id="IPR037171">
    <property type="entry name" value="NagB/RpiA_transferase-like"/>
</dbReference>
<evidence type="ECO:0000256" key="8">
    <source>
        <dbReference type="ARBA" id="ARBA00046432"/>
    </source>
</evidence>
<keyword evidence="5" id="KW-0648">Protein biosynthesis</keyword>
<dbReference type="Gene3D" id="3.40.50.10470">
    <property type="entry name" value="Translation initiation factor eif-2b, domain 2"/>
    <property type="match status" value="1"/>
</dbReference>
<dbReference type="EMBL" id="JAEFCI010006952">
    <property type="protein sequence ID" value="KAG5459369.1"/>
    <property type="molecule type" value="Genomic_DNA"/>
</dbReference>